<dbReference type="PANTHER" id="PTHR13184">
    <property type="entry name" value="37S RIBOSOMAL PROTEIN S22"/>
    <property type="match status" value="1"/>
</dbReference>
<feature type="compositionally biased region" description="Low complexity" evidence="8">
    <location>
        <begin position="314"/>
        <end position="323"/>
    </location>
</feature>
<keyword evidence="6" id="KW-0496">Mitochondrion</keyword>
<evidence type="ECO:0000256" key="3">
    <source>
        <dbReference type="ARBA" id="ARBA00022946"/>
    </source>
</evidence>
<dbReference type="GO" id="GO:0046872">
    <property type="term" value="F:metal ion binding"/>
    <property type="evidence" value="ECO:0007669"/>
    <property type="project" value="UniProtKB-KW"/>
</dbReference>
<keyword evidence="5" id="KW-0411">Iron-sulfur</keyword>
<feature type="compositionally biased region" description="Basic residues" evidence="8">
    <location>
        <begin position="118"/>
        <end position="127"/>
    </location>
</feature>
<evidence type="ECO:0000256" key="8">
    <source>
        <dbReference type="SAM" id="MobiDB-lite"/>
    </source>
</evidence>
<dbReference type="InterPro" id="IPR015324">
    <property type="entry name" value="Ribosomal_Rsm22-like"/>
</dbReference>
<name>A0A2P6TFL4_CHLSO</name>
<reference evidence="9 10" key="1">
    <citation type="journal article" date="2018" name="Plant J.">
        <title>Genome sequences of Chlorella sorokiniana UTEX 1602 and Micractinium conductrix SAG 241.80: implications to maltose excretion by a green alga.</title>
        <authorList>
            <person name="Arriola M.B."/>
            <person name="Velmurugan N."/>
            <person name="Zhang Y."/>
            <person name="Plunkett M.H."/>
            <person name="Hondzo H."/>
            <person name="Barney B.M."/>
        </authorList>
    </citation>
    <scope>NUCLEOTIDE SEQUENCE [LARGE SCALE GENOMIC DNA]</scope>
    <source>
        <strain evidence="10">UTEX 1602</strain>
    </source>
</reference>
<dbReference type="InterPro" id="IPR052571">
    <property type="entry name" value="Mt_RNA_Methyltransferase"/>
</dbReference>
<dbReference type="GO" id="GO:0005763">
    <property type="term" value="C:mitochondrial small ribosomal subunit"/>
    <property type="evidence" value="ECO:0007669"/>
    <property type="project" value="TreeGrafter"/>
</dbReference>
<keyword evidence="9" id="KW-0489">Methyltransferase</keyword>
<feature type="compositionally biased region" description="Low complexity" evidence="8">
    <location>
        <begin position="587"/>
        <end position="607"/>
    </location>
</feature>
<evidence type="ECO:0000256" key="4">
    <source>
        <dbReference type="ARBA" id="ARBA00023004"/>
    </source>
</evidence>
<keyword evidence="10" id="KW-1185">Reference proteome</keyword>
<dbReference type="OrthoDB" id="421327at2759"/>
<dbReference type="GO" id="GO:0008168">
    <property type="term" value="F:methyltransferase activity"/>
    <property type="evidence" value="ECO:0007669"/>
    <property type="project" value="UniProtKB-KW"/>
</dbReference>
<feature type="region of interest" description="Disordered" evidence="8">
    <location>
        <begin position="576"/>
        <end position="643"/>
    </location>
</feature>
<keyword evidence="9" id="KW-0808">Transferase</keyword>
<dbReference type="PANTHER" id="PTHR13184:SF5">
    <property type="entry name" value="METHYLTRANSFERASE-LIKE PROTEIN 17, MITOCHONDRIAL"/>
    <property type="match status" value="1"/>
</dbReference>
<dbReference type="GO" id="GO:0003735">
    <property type="term" value="F:structural constituent of ribosome"/>
    <property type="evidence" value="ECO:0007669"/>
    <property type="project" value="TreeGrafter"/>
</dbReference>
<organism evidence="9 10">
    <name type="scientific">Chlorella sorokiniana</name>
    <name type="common">Freshwater green alga</name>
    <dbReference type="NCBI Taxonomy" id="3076"/>
    <lineage>
        <taxon>Eukaryota</taxon>
        <taxon>Viridiplantae</taxon>
        <taxon>Chlorophyta</taxon>
        <taxon>core chlorophytes</taxon>
        <taxon>Trebouxiophyceae</taxon>
        <taxon>Chlorellales</taxon>
        <taxon>Chlorellaceae</taxon>
        <taxon>Chlorella clade</taxon>
        <taxon>Chlorella</taxon>
    </lineage>
</organism>
<evidence type="ECO:0000256" key="7">
    <source>
        <dbReference type="ARBA" id="ARBA00045681"/>
    </source>
</evidence>
<keyword evidence="2" id="KW-0479">Metal-binding</keyword>
<evidence type="ECO:0000256" key="1">
    <source>
        <dbReference type="ARBA" id="ARBA00004173"/>
    </source>
</evidence>
<evidence type="ECO:0000256" key="5">
    <source>
        <dbReference type="ARBA" id="ARBA00023014"/>
    </source>
</evidence>
<dbReference type="AlphaFoldDB" id="A0A2P6TFL4"/>
<keyword evidence="4" id="KW-0408">Iron</keyword>
<gene>
    <name evidence="9" type="ORF">C2E21_7974</name>
</gene>
<proteinExistence type="predicted"/>
<feature type="compositionally biased region" description="Low complexity" evidence="8">
    <location>
        <begin position="627"/>
        <end position="640"/>
    </location>
</feature>
<comment type="subcellular location">
    <subcellularLocation>
        <location evidence="1">Mitochondrion</location>
    </subcellularLocation>
</comment>
<dbReference type="Proteomes" id="UP000239899">
    <property type="component" value="Unassembled WGS sequence"/>
</dbReference>
<dbReference type="GO" id="GO:0051536">
    <property type="term" value="F:iron-sulfur cluster binding"/>
    <property type="evidence" value="ECO:0007669"/>
    <property type="project" value="UniProtKB-KW"/>
</dbReference>
<feature type="compositionally biased region" description="Acidic residues" evidence="8">
    <location>
        <begin position="324"/>
        <end position="333"/>
    </location>
</feature>
<dbReference type="GO" id="GO:0032259">
    <property type="term" value="P:methylation"/>
    <property type="evidence" value="ECO:0007669"/>
    <property type="project" value="UniProtKB-KW"/>
</dbReference>
<evidence type="ECO:0000313" key="10">
    <source>
        <dbReference type="Proteomes" id="UP000239899"/>
    </source>
</evidence>
<evidence type="ECO:0000313" key="9">
    <source>
        <dbReference type="EMBL" id="PRW32889.1"/>
    </source>
</evidence>
<protein>
    <submittedName>
        <fullName evidence="9">Methyltransferase mitochondrial</fullName>
    </submittedName>
</protein>
<comment type="caution">
    <text evidence="9">The sequence shown here is derived from an EMBL/GenBank/DDBJ whole genome shotgun (WGS) entry which is preliminary data.</text>
</comment>
<dbReference type="GO" id="GO:0006412">
    <property type="term" value="P:translation"/>
    <property type="evidence" value="ECO:0007669"/>
    <property type="project" value="InterPro"/>
</dbReference>
<feature type="region of interest" description="Disordered" evidence="8">
    <location>
        <begin position="293"/>
        <end position="341"/>
    </location>
</feature>
<evidence type="ECO:0000256" key="2">
    <source>
        <dbReference type="ARBA" id="ARBA00022723"/>
    </source>
</evidence>
<dbReference type="EMBL" id="LHPG02000018">
    <property type="protein sequence ID" value="PRW32889.1"/>
    <property type="molecule type" value="Genomic_DNA"/>
</dbReference>
<feature type="region of interest" description="Disordered" evidence="8">
    <location>
        <begin position="109"/>
        <end position="128"/>
    </location>
</feature>
<dbReference type="STRING" id="3076.A0A2P6TFL4"/>
<comment type="function">
    <text evidence="7">Mitochondrial ribosome (mitoribosome) assembly factor. Binds at the interface of the head and body domains of the mitochondrial small ribosomal subunit (mt-SSU), occluding the mRNA channel and preventing compaction of the head domain towards the body. Probable inactive methyltransferase: retains the characteristic folding and ability to bind S-adenosyl-L-methionine, but it probably lost its methyltransferase activity.</text>
</comment>
<sequence>MLRQGLQRGARRLQGALARLASTSAAAETQPAAIPAEVAQLVSLRGGLTALPATIEAAVDQVAAGANRKAVKRRGQELAYRLRHMARSKHRGGQHPNLSEQLAAEEAGWDGSAAAAQRQRRGKRRQSRSAALEQLTRAAALPVGDAARLPNLDAVLGGDLHSVVAAEEAAQAAAEREATAARSSIAQGGTLYDMPAALAYAASRMPACYAALSRVLGEVAGRRPGWQPSSMLDFGSGPGTAVWAAQQVWRQAPLDALAVEPAGAMSWLGHEIQQAAAARYSEAVAAAAERAAGSGADAQGSPARGGSSSGGAAAGAAASQEGQASEDEEEEAAAELPAPPPRLRWMYKLPPQYRGAQGKRYELVTAGYVLGELRNDAERRRLVQQLWERTSGVLVLVEPGTPAGSAHIQRARTQLLETAALEQATAAGQGQPASGGSSVGAHVVAPCPHDGACPMEGRPSWCHFVQRFQRTQLQRAAKATAGVQPRTYQDERFAYVAIARGPRPAAHTPQQQPLVAGSFMPSLEDPQDSLHMPENLRARKVPADARALIAYSDSEAEEEEGEGSDIEDWWGEADAAGHSEGGYVQDSSSLSTLSGSTSSSDSSSESSSSEDEEHPAFSSSDSEDEGLLAAAAGGSSSGAEVPAGLEGLDEATRQLLLESILAGDDEDEEGGRDMAAIEAALQEAAAAAAAQQRQAGAAAAGEQEGPGRPIVVLAPVSEATADLLFDGEAVDWEAAEPAAVEAAREASGGWSRVIRSPRKRSGHVVLDICSALPAEPDGEAAVAAADGAAGGGLPQRGVLLQQVVSRAAARRQAGGTAPYRMARRLRWGDLWPAHYQRSFRATEPTAGGGLD</sequence>
<evidence type="ECO:0000256" key="6">
    <source>
        <dbReference type="ARBA" id="ARBA00023128"/>
    </source>
</evidence>
<feature type="compositionally biased region" description="Low complexity" evidence="8">
    <location>
        <begin position="293"/>
        <end position="306"/>
    </location>
</feature>
<keyword evidence="3" id="KW-0809">Transit peptide</keyword>
<dbReference type="Pfam" id="PF09243">
    <property type="entry name" value="Rsm22"/>
    <property type="match status" value="3"/>
</dbReference>
<accession>A0A2P6TFL4</accession>